<feature type="transmembrane region" description="Helical" evidence="1">
    <location>
        <begin position="438"/>
        <end position="459"/>
    </location>
</feature>
<dbReference type="RefSeq" id="WP_053996137.1">
    <property type="nucleotide sequence ID" value="NZ_CP065643.1"/>
</dbReference>
<dbReference type="Proteomes" id="UP000037977">
    <property type="component" value="Unassembled WGS sequence"/>
</dbReference>
<sequence length="477" mass="54604">MRSKHCLWLIMGWLCFYTCDTATTVLAADADKNVALIYMTSNKQPNDDIQALQHILQAYTSVDTIAIEDVHQQMLQHYQRVVVVNTYSTAMPAKALDALNQFQGPALLIGDNALQLAPFAKWQEKQVVELRAIGEEGLVNPVQWKSVQPTADAQIIEWASTMNQSYPFVIQQHNWSFIGIFINEGALQYEWPAIIGELLQLPRPSTHAAFVVLTDINMKTNVQKLEEVVTAFADRDIPIALEVTPIMMNEKIDYLHENKKLVSYLQKLQKEGYAFILSASNSMEQSLHYLALRKIYPTISVGDSALFTSIIQRENQQLYMSQMNQHLIYPFTAGTIAHTATNPFYPVKQQMDLLLKVPGSVIGIQYPAYSHVAYVQELADYLNRHPQIELINFRQTKQQVKSGNVAIVQHENGEQTVHLSFTKFQRLKILFDERPFEVMLWALVLIVSLFVILFFINTLRLRITLRKRLFEERKSNG</sequence>
<keyword evidence="4" id="KW-1185">Reference proteome</keyword>
<evidence type="ECO:0000313" key="3">
    <source>
        <dbReference type="EMBL" id="KOY80896.1"/>
    </source>
</evidence>
<dbReference type="AlphaFoldDB" id="A0A0M9DI45"/>
<keyword evidence="1" id="KW-1133">Transmembrane helix</keyword>
<comment type="caution">
    <text evidence="3">The sequence shown here is derived from an EMBL/GenBank/DDBJ whole genome shotgun (WGS) entry which is preliminary data.</text>
</comment>
<dbReference type="STRING" id="33935.ADM90_17130"/>
<evidence type="ECO:0000256" key="1">
    <source>
        <dbReference type="SAM" id="Phobius"/>
    </source>
</evidence>
<name>A0A0M9DI45_9BACI</name>
<gene>
    <name evidence="3" type="ORF">ADM90_17130</name>
</gene>
<keyword evidence="1" id="KW-0472">Membrane</keyword>
<accession>A0A0M9DI45</accession>
<evidence type="ECO:0000313" key="4">
    <source>
        <dbReference type="Proteomes" id="UP000037977"/>
    </source>
</evidence>
<evidence type="ECO:0008006" key="5">
    <source>
        <dbReference type="Google" id="ProtNLM"/>
    </source>
</evidence>
<proteinExistence type="predicted"/>
<evidence type="ECO:0000256" key="2">
    <source>
        <dbReference type="SAM" id="SignalP"/>
    </source>
</evidence>
<keyword evidence="2" id="KW-0732">Signal</keyword>
<dbReference type="OrthoDB" id="2339428at2"/>
<reference evidence="3 4" key="1">
    <citation type="submission" date="2015-07" db="EMBL/GenBank/DDBJ databases">
        <title>Genome sequencing project for genomic taxonomy and phylogenomics of Bacillus-like bacteria.</title>
        <authorList>
            <person name="Liu B."/>
            <person name="Wang J."/>
            <person name="Zhu Y."/>
            <person name="Liu G."/>
            <person name="Chen Q."/>
            <person name="Chen Z."/>
            <person name="Che J."/>
            <person name="Ge C."/>
            <person name="Shi H."/>
            <person name="Pan Z."/>
            <person name="Liu X."/>
        </authorList>
    </citation>
    <scope>NUCLEOTIDE SEQUENCE [LARGE SCALE GENOMIC DNA]</scope>
    <source>
        <strain evidence="3 4">DSM 54</strain>
    </source>
</reference>
<protein>
    <recommendedName>
        <fullName evidence="5">DUF2334 domain-containing protein</fullName>
    </recommendedName>
</protein>
<organism evidence="3 4">
    <name type="scientific">Lysinibacillus macroides</name>
    <dbReference type="NCBI Taxonomy" id="33935"/>
    <lineage>
        <taxon>Bacteria</taxon>
        <taxon>Bacillati</taxon>
        <taxon>Bacillota</taxon>
        <taxon>Bacilli</taxon>
        <taxon>Bacillales</taxon>
        <taxon>Bacillaceae</taxon>
        <taxon>Lysinibacillus</taxon>
    </lineage>
</organism>
<dbReference type="EMBL" id="LGCI01000010">
    <property type="protein sequence ID" value="KOY80896.1"/>
    <property type="molecule type" value="Genomic_DNA"/>
</dbReference>
<dbReference type="PATRIC" id="fig|33935.3.peg.2202"/>
<keyword evidence="1" id="KW-0812">Transmembrane</keyword>
<feature type="signal peptide" evidence="2">
    <location>
        <begin position="1"/>
        <end position="27"/>
    </location>
</feature>
<feature type="chain" id="PRO_5005834008" description="DUF2334 domain-containing protein" evidence="2">
    <location>
        <begin position="28"/>
        <end position="477"/>
    </location>
</feature>